<dbReference type="NCBIfam" id="NF041384">
    <property type="entry name" value="YHS_seleno_dom"/>
    <property type="match status" value="1"/>
</dbReference>
<feature type="domain" description="YHS" evidence="2">
    <location>
        <begin position="43"/>
        <end position="83"/>
    </location>
</feature>
<evidence type="ECO:0000256" key="1">
    <source>
        <dbReference type="SAM" id="SignalP"/>
    </source>
</evidence>
<dbReference type="Proteomes" id="UP000598271">
    <property type="component" value="Unassembled WGS sequence"/>
</dbReference>
<keyword evidence="1" id="KW-0732">Signal</keyword>
<feature type="signal peptide" evidence="1">
    <location>
        <begin position="1"/>
        <end position="22"/>
    </location>
</feature>
<evidence type="ECO:0000313" key="3">
    <source>
        <dbReference type="EMBL" id="GHB59382.1"/>
    </source>
</evidence>
<reference evidence="3 4" key="1">
    <citation type="journal article" date="2014" name="Int. J. Syst. Evol. Microbiol.">
        <title>Complete genome sequence of Corynebacterium casei LMG S-19264T (=DSM 44701T), isolated from a smear-ripened cheese.</title>
        <authorList>
            <consortium name="US DOE Joint Genome Institute (JGI-PGF)"/>
            <person name="Walter F."/>
            <person name="Albersmeier A."/>
            <person name="Kalinowski J."/>
            <person name="Ruckert C."/>
        </authorList>
    </citation>
    <scope>NUCLEOTIDE SEQUENCE [LARGE SCALE GENOMIC DNA]</scope>
    <source>
        <strain evidence="3 4">KCTC 12866</strain>
    </source>
</reference>
<accession>A0A8J3D2J6</accession>
<sequence>MVMKLITTTLLLILFTFVPCSAQNLNLKGGLAIEGYDPVSYFKGKPVEGTKEFNKQYQGGTYRFASAQNQDEFAKNPDKYVPKYGGWCAYAMADGNKVSIDPETYKIIDGRLYLFYHTILSNTLRKWNEDEQNLHQKADAAWQKIDHN</sequence>
<proteinExistence type="predicted"/>
<gene>
    <name evidence="3" type="ORF">GCM10007390_11300</name>
</gene>
<dbReference type="Pfam" id="PF04945">
    <property type="entry name" value="YHS"/>
    <property type="match status" value="1"/>
</dbReference>
<comment type="caution">
    <text evidence="3">The sequence shown here is derived from an EMBL/GenBank/DDBJ whole genome shotgun (WGS) entry which is preliminary data.</text>
</comment>
<name>A0A8J3D2J6_9BACT</name>
<dbReference type="EMBL" id="BMXF01000001">
    <property type="protein sequence ID" value="GHB59382.1"/>
    <property type="molecule type" value="Genomic_DNA"/>
</dbReference>
<feature type="chain" id="PRO_5035172605" description="YHS domain-containing protein" evidence="1">
    <location>
        <begin position="23"/>
        <end position="148"/>
    </location>
</feature>
<organism evidence="3 4">
    <name type="scientific">Persicitalea jodogahamensis</name>
    <dbReference type="NCBI Taxonomy" id="402147"/>
    <lineage>
        <taxon>Bacteria</taxon>
        <taxon>Pseudomonadati</taxon>
        <taxon>Bacteroidota</taxon>
        <taxon>Cytophagia</taxon>
        <taxon>Cytophagales</taxon>
        <taxon>Spirosomataceae</taxon>
        <taxon>Persicitalea</taxon>
    </lineage>
</organism>
<evidence type="ECO:0000313" key="4">
    <source>
        <dbReference type="Proteomes" id="UP000598271"/>
    </source>
</evidence>
<protein>
    <recommendedName>
        <fullName evidence="2">YHS domain-containing protein</fullName>
    </recommendedName>
</protein>
<keyword evidence="4" id="KW-1185">Reference proteome</keyword>
<dbReference type="InterPro" id="IPR007029">
    <property type="entry name" value="YHS_dom"/>
</dbReference>
<dbReference type="AlphaFoldDB" id="A0A8J3D2J6"/>
<evidence type="ECO:0000259" key="2">
    <source>
        <dbReference type="Pfam" id="PF04945"/>
    </source>
</evidence>